<dbReference type="PANTHER" id="PTHR30472">
    <property type="entry name" value="FERRIC ENTEROBACTIN TRANSPORT SYSTEM PERMEASE PROTEIN"/>
    <property type="match status" value="1"/>
</dbReference>
<dbReference type="SUPFAM" id="SSF81345">
    <property type="entry name" value="ABC transporter involved in vitamin B12 uptake, BtuC"/>
    <property type="match status" value="1"/>
</dbReference>
<gene>
    <name evidence="9" type="ORF">FB566_1095</name>
</gene>
<evidence type="ECO:0000313" key="9">
    <source>
        <dbReference type="EMBL" id="TQL75588.1"/>
    </source>
</evidence>
<proteinExistence type="inferred from homology"/>
<dbReference type="InParanoid" id="A0A543ASN5"/>
<name>A0A543ASN5_9ACTN</name>
<keyword evidence="4" id="KW-1003">Cell membrane</keyword>
<evidence type="ECO:0000256" key="2">
    <source>
        <dbReference type="ARBA" id="ARBA00007935"/>
    </source>
</evidence>
<dbReference type="FunFam" id="1.10.3470.10:FF:000001">
    <property type="entry name" value="Vitamin B12 ABC transporter permease BtuC"/>
    <property type="match status" value="1"/>
</dbReference>
<keyword evidence="5 8" id="KW-0812">Transmembrane</keyword>
<evidence type="ECO:0000256" key="1">
    <source>
        <dbReference type="ARBA" id="ARBA00004651"/>
    </source>
</evidence>
<keyword evidence="7 8" id="KW-0472">Membrane</keyword>
<dbReference type="Proteomes" id="UP000317043">
    <property type="component" value="Unassembled WGS sequence"/>
</dbReference>
<dbReference type="PANTHER" id="PTHR30472:SF1">
    <property type="entry name" value="FE(3+) DICITRATE TRANSPORT SYSTEM PERMEASE PROTEIN FECC-RELATED"/>
    <property type="match status" value="1"/>
</dbReference>
<keyword evidence="10" id="KW-1185">Reference proteome</keyword>
<protein>
    <submittedName>
        <fullName evidence="9">Iron complex transport system permease protein</fullName>
    </submittedName>
</protein>
<evidence type="ECO:0000256" key="8">
    <source>
        <dbReference type="SAM" id="Phobius"/>
    </source>
</evidence>
<dbReference type="Gene3D" id="1.10.3470.10">
    <property type="entry name" value="ABC transporter involved in vitamin B12 uptake, BtuC"/>
    <property type="match status" value="1"/>
</dbReference>
<feature type="transmembrane region" description="Helical" evidence="8">
    <location>
        <begin position="93"/>
        <end position="113"/>
    </location>
</feature>
<reference evidence="9 10" key="1">
    <citation type="submission" date="2019-06" db="EMBL/GenBank/DDBJ databases">
        <title>Sequencing the genomes of 1000 actinobacteria strains.</title>
        <authorList>
            <person name="Klenk H.-P."/>
        </authorList>
    </citation>
    <scope>NUCLEOTIDE SEQUENCE [LARGE SCALE GENOMIC DNA]</scope>
    <source>
        <strain evidence="9 10">DSM 45928</strain>
    </source>
</reference>
<sequence>MVKLARRRGAVITAAVALLVIAVVASLAIGARPLSPGEVLTALFHPDDSPAATVVLDQRLPRTIVAILVGAGLAVAGVVMQALTRNPLADPRIFGVASGASLGVVVAISVFGLASLSQYVWFGITGALIAGLIGFLIAQTAARGREGNSPVTLALVGAALDASLSAVIYGVLTTNAQSFDQYRFWVVGSVAGRKMDVAMQVLPFILIGLILAVVIARGLDALLLGEDLATGLGHRTGLVRFAGAAVVALLTGAAVAAAGPIGFIGLAIPHLVRPLVGNDHRWVLVTSMVAGPILLLAADIAGRRITDGELPAGIATALVGAPLLIWLVRRARTVTA</sequence>
<evidence type="ECO:0000256" key="7">
    <source>
        <dbReference type="ARBA" id="ARBA00023136"/>
    </source>
</evidence>
<dbReference type="OrthoDB" id="9782305at2"/>
<evidence type="ECO:0000256" key="5">
    <source>
        <dbReference type="ARBA" id="ARBA00022692"/>
    </source>
</evidence>
<keyword evidence="3" id="KW-0813">Transport</keyword>
<feature type="transmembrane region" description="Helical" evidence="8">
    <location>
        <begin position="310"/>
        <end position="328"/>
    </location>
</feature>
<feature type="transmembrane region" description="Helical" evidence="8">
    <location>
        <begin position="280"/>
        <end position="298"/>
    </location>
</feature>
<dbReference type="Pfam" id="PF01032">
    <property type="entry name" value="FecCD"/>
    <property type="match status" value="1"/>
</dbReference>
<organism evidence="9 10">
    <name type="scientific">Stackebrandtia endophytica</name>
    <dbReference type="NCBI Taxonomy" id="1496996"/>
    <lineage>
        <taxon>Bacteria</taxon>
        <taxon>Bacillati</taxon>
        <taxon>Actinomycetota</taxon>
        <taxon>Actinomycetes</taxon>
        <taxon>Glycomycetales</taxon>
        <taxon>Glycomycetaceae</taxon>
        <taxon>Stackebrandtia</taxon>
    </lineage>
</organism>
<dbReference type="InterPro" id="IPR037294">
    <property type="entry name" value="ABC_BtuC-like"/>
</dbReference>
<feature type="transmembrane region" description="Helical" evidence="8">
    <location>
        <begin position="119"/>
        <end position="138"/>
    </location>
</feature>
<comment type="caution">
    <text evidence="9">The sequence shown here is derived from an EMBL/GenBank/DDBJ whole genome shotgun (WGS) entry which is preliminary data.</text>
</comment>
<evidence type="ECO:0000256" key="3">
    <source>
        <dbReference type="ARBA" id="ARBA00022448"/>
    </source>
</evidence>
<dbReference type="EMBL" id="VFOW01000001">
    <property type="protein sequence ID" value="TQL75588.1"/>
    <property type="molecule type" value="Genomic_DNA"/>
</dbReference>
<dbReference type="GO" id="GO:0033214">
    <property type="term" value="P:siderophore-iron import into cell"/>
    <property type="evidence" value="ECO:0007669"/>
    <property type="project" value="TreeGrafter"/>
</dbReference>
<feature type="transmembrane region" description="Helical" evidence="8">
    <location>
        <begin position="237"/>
        <end position="268"/>
    </location>
</feature>
<dbReference type="CDD" id="cd06550">
    <property type="entry name" value="TM_ABC_iron-siderophores_like"/>
    <property type="match status" value="1"/>
</dbReference>
<accession>A0A543ASN5</accession>
<dbReference type="GO" id="GO:0005886">
    <property type="term" value="C:plasma membrane"/>
    <property type="evidence" value="ECO:0007669"/>
    <property type="project" value="UniProtKB-SubCell"/>
</dbReference>
<evidence type="ECO:0000256" key="4">
    <source>
        <dbReference type="ARBA" id="ARBA00022475"/>
    </source>
</evidence>
<evidence type="ECO:0000313" key="10">
    <source>
        <dbReference type="Proteomes" id="UP000317043"/>
    </source>
</evidence>
<feature type="transmembrane region" description="Helical" evidence="8">
    <location>
        <begin position="64"/>
        <end position="84"/>
    </location>
</feature>
<dbReference type="GO" id="GO:0022857">
    <property type="term" value="F:transmembrane transporter activity"/>
    <property type="evidence" value="ECO:0007669"/>
    <property type="project" value="InterPro"/>
</dbReference>
<comment type="similarity">
    <text evidence="2">Belongs to the binding-protein-dependent transport system permease family. FecCD subfamily.</text>
</comment>
<feature type="transmembrane region" description="Helical" evidence="8">
    <location>
        <begin position="197"/>
        <end position="216"/>
    </location>
</feature>
<dbReference type="InterPro" id="IPR000522">
    <property type="entry name" value="ABC_transptr_permease_BtuC"/>
</dbReference>
<dbReference type="AlphaFoldDB" id="A0A543ASN5"/>
<evidence type="ECO:0000256" key="6">
    <source>
        <dbReference type="ARBA" id="ARBA00022989"/>
    </source>
</evidence>
<comment type="subcellular location">
    <subcellularLocation>
        <location evidence="1">Cell membrane</location>
        <topology evidence="1">Multi-pass membrane protein</topology>
    </subcellularLocation>
</comment>
<keyword evidence="6 8" id="KW-1133">Transmembrane helix</keyword>